<organism evidence="2 3">
    <name type="scientific">Stylosanthes scabra</name>
    <dbReference type="NCBI Taxonomy" id="79078"/>
    <lineage>
        <taxon>Eukaryota</taxon>
        <taxon>Viridiplantae</taxon>
        <taxon>Streptophyta</taxon>
        <taxon>Embryophyta</taxon>
        <taxon>Tracheophyta</taxon>
        <taxon>Spermatophyta</taxon>
        <taxon>Magnoliopsida</taxon>
        <taxon>eudicotyledons</taxon>
        <taxon>Gunneridae</taxon>
        <taxon>Pentapetalae</taxon>
        <taxon>rosids</taxon>
        <taxon>fabids</taxon>
        <taxon>Fabales</taxon>
        <taxon>Fabaceae</taxon>
        <taxon>Papilionoideae</taxon>
        <taxon>50 kb inversion clade</taxon>
        <taxon>dalbergioids sensu lato</taxon>
        <taxon>Dalbergieae</taxon>
        <taxon>Pterocarpus clade</taxon>
        <taxon>Stylosanthes</taxon>
    </lineage>
</organism>
<dbReference type="Proteomes" id="UP001341840">
    <property type="component" value="Unassembled WGS sequence"/>
</dbReference>
<keyword evidence="3" id="KW-1185">Reference proteome</keyword>
<comment type="caution">
    <text evidence="2">The sequence shown here is derived from an EMBL/GenBank/DDBJ whole genome shotgun (WGS) entry which is preliminary data.</text>
</comment>
<sequence length="75" mass="8436">MRFLRNSTRVPHKLGGRPVAGSIAGPPQVPLCTHVDISVRSSIAHILWKTRRPASSPSHISVRIPMRRRYYPPSK</sequence>
<evidence type="ECO:0000313" key="3">
    <source>
        <dbReference type="Proteomes" id="UP001341840"/>
    </source>
</evidence>
<gene>
    <name evidence="2" type="ORF">PIB30_088329</name>
</gene>
<evidence type="ECO:0000256" key="1">
    <source>
        <dbReference type="SAM" id="MobiDB-lite"/>
    </source>
</evidence>
<feature type="region of interest" description="Disordered" evidence="1">
    <location>
        <begin position="1"/>
        <end position="25"/>
    </location>
</feature>
<proteinExistence type="predicted"/>
<name>A0ABU6SU97_9FABA</name>
<accession>A0ABU6SU97</accession>
<dbReference type="EMBL" id="JASCZI010062012">
    <property type="protein sequence ID" value="MED6139905.1"/>
    <property type="molecule type" value="Genomic_DNA"/>
</dbReference>
<evidence type="ECO:0000313" key="2">
    <source>
        <dbReference type="EMBL" id="MED6139905.1"/>
    </source>
</evidence>
<reference evidence="2 3" key="1">
    <citation type="journal article" date="2023" name="Plants (Basel)">
        <title>Bridging the Gap: Combining Genomics and Transcriptomics Approaches to Understand Stylosanthes scabra, an Orphan Legume from the Brazilian Caatinga.</title>
        <authorList>
            <person name="Ferreira-Neto J.R.C."/>
            <person name="da Silva M.D."/>
            <person name="Binneck E."/>
            <person name="de Melo N.F."/>
            <person name="da Silva R.H."/>
            <person name="de Melo A.L.T.M."/>
            <person name="Pandolfi V."/>
            <person name="Bustamante F.O."/>
            <person name="Brasileiro-Vidal A.C."/>
            <person name="Benko-Iseppon A.M."/>
        </authorList>
    </citation>
    <scope>NUCLEOTIDE SEQUENCE [LARGE SCALE GENOMIC DNA]</scope>
    <source>
        <tissue evidence="2">Leaves</tissue>
    </source>
</reference>
<feature type="non-terminal residue" evidence="2">
    <location>
        <position position="75"/>
    </location>
</feature>
<protein>
    <submittedName>
        <fullName evidence="2">Uncharacterized protein</fullName>
    </submittedName>
</protein>